<feature type="domain" description="Nucleotidyl transferase" evidence="1">
    <location>
        <begin position="30"/>
        <end position="143"/>
    </location>
</feature>
<evidence type="ECO:0000313" key="2">
    <source>
        <dbReference type="EMBL" id="NLZ24701.1"/>
    </source>
</evidence>
<dbReference type="SUPFAM" id="SSF53448">
    <property type="entry name" value="Nucleotide-diphospho-sugar transferases"/>
    <property type="match status" value="1"/>
</dbReference>
<comment type="caution">
    <text evidence="2">The sequence shown here is derived from an EMBL/GenBank/DDBJ whole genome shotgun (WGS) entry which is preliminary data.</text>
</comment>
<dbReference type="Pfam" id="PF00483">
    <property type="entry name" value="NTP_transferase"/>
    <property type="match status" value="1"/>
</dbReference>
<dbReference type="InterPro" id="IPR005835">
    <property type="entry name" value="NTP_transferase_dom"/>
</dbReference>
<protein>
    <submittedName>
        <fullName evidence="2">Nucleotidyltransferase</fullName>
    </submittedName>
</protein>
<dbReference type="Proteomes" id="UP000564033">
    <property type="component" value="Unassembled WGS sequence"/>
</dbReference>
<gene>
    <name evidence="2" type="ORF">GX888_03095</name>
</gene>
<dbReference type="AlphaFoldDB" id="A0A847VDZ7"/>
<accession>A0A847VDZ7</accession>
<dbReference type="GO" id="GO:0016740">
    <property type="term" value="F:transferase activity"/>
    <property type="evidence" value="ECO:0007669"/>
    <property type="project" value="UniProtKB-KW"/>
</dbReference>
<sequence length="259" mass="29585">MNNKISLFVLAAGMGSRYGGLKQMEGFGPNGETLIDYSIYDSIEAGFSKVVFVIRPDMEEVFREIFLNKYEDRIEIDYCFQTVDMLPNWYTLNPERVKPWGTVQALLLAREKLTEPFLIINGDDFYGRESYIMASEFLKNECSDTTYAIPTYRLENVLSDVGGVKRGICTIKDGYLVSIEETFDLKRDKQGSINGIGRDGKPMNNLMGNTPISMNMFCVHSSTFDKFERGFEEFLKENRDELTGEYLLSTQLSKLIQQG</sequence>
<dbReference type="InterPro" id="IPR029044">
    <property type="entry name" value="Nucleotide-diphossugar_trans"/>
</dbReference>
<dbReference type="Gene3D" id="3.90.550.10">
    <property type="entry name" value="Spore Coat Polysaccharide Biosynthesis Protein SpsA, Chain A"/>
    <property type="match status" value="1"/>
</dbReference>
<name>A0A847VDZ7_9BACT</name>
<keyword evidence="2" id="KW-0808">Transferase</keyword>
<organism evidence="2 3">
    <name type="scientific">Candidatus Dojkabacteria bacterium</name>
    <dbReference type="NCBI Taxonomy" id="2099670"/>
    <lineage>
        <taxon>Bacteria</taxon>
        <taxon>Candidatus Dojkabacteria</taxon>
    </lineage>
</organism>
<evidence type="ECO:0000313" key="3">
    <source>
        <dbReference type="Proteomes" id="UP000564033"/>
    </source>
</evidence>
<dbReference type="EMBL" id="JAAZIL010000078">
    <property type="protein sequence ID" value="NLZ24701.1"/>
    <property type="molecule type" value="Genomic_DNA"/>
</dbReference>
<proteinExistence type="predicted"/>
<feature type="non-terminal residue" evidence="2">
    <location>
        <position position="259"/>
    </location>
</feature>
<evidence type="ECO:0000259" key="1">
    <source>
        <dbReference type="Pfam" id="PF00483"/>
    </source>
</evidence>
<reference evidence="2 3" key="1">
    <citation type="journal article" date="2020" name="Biotechnol. Biofuels">
        <title>New insights from the biogas microbiome by comprehensive genome-resolved metagenomics of nearly 1600 species originating from multiple anaerobic digesters.</title>
        <authorList>
            <person name="Campanaro S."/>
            <person name="Treu L."/>
            <person name="Rodriguez-R L.M."/>
            <person name="Kovalovszki A."/>
            <person name="Ziels R.M."/>
            <person name="Maus I."/>
            <person name="Zhu X."/>
            <person name="Kougias P.G."/>
            <person name="Basile A."/>
            <person name="Luo G."/>
            <person name="Schluter A."/>
            <person name="Konstantinidis K.T."/>
            <person name="Angelidaki I."/>
        </authorList>
    </citation>
    <scope>NUCLEOTIDE SEQUENCE [LARGE SCALE GENOMIC DNA]</scope>
    <source>
        <strain evidence="2">AS19jrsBPTG_9</strain>
    </source>
</reference>